<gene>
    <name evidence="4" type="primary">LOC100377521</name>
</gene>
<dbReference type="RefSeq" id="XP_002735402.1">
    <property type="nucleotide sequence ID" value="XM_002735356.2"/>
</dbReference>
<proteinExistence type="inferred from homology"/>
<keyword evidence="3" id="KW-1185">Reference proteome</keyword>
<evidence type="ECO:0000256" key="1">
    <source>
        <dbReference type="ARBA" id="ARBA00006190"/>
    </source>
</evidence>
<reference evidence="4" key="1">
    <citation type="submission" date="2025-08" db="UniProtKB">
        <authorList>
            <consortium name="RefSeq"/>
        </authorList>
    </citation>
    <scope>IDENTIFICATION</scope>
    <source>
        <tissue evidence="4">Testes</tissue>
    </source>
</reference>
<evidence type="ECO:0000313" key="4">
    <source>
        <dbReference type="RefSeq" id="XP_002735402.1"/>
    </source>
</evidence>
<sequence>MSGIEDTMFQLKFTSKQLARLAKKAEKDQKSETAKVKKALQQRDVERAKIYAENAIRKKNEGLNYLRLSARVDGVASKVQTAMTMKMVTKNMGQVVKGLDKAMASMDLQKVSATMEKFEKQFEDLDVHTSVLEDSMSTATTLSTPTDQVDILIKQVAEENGLEVMTQLNDVQVPSGGLSASTNRSLNEEETLSRRLQALRN</sequence>
<accession>A0ABM0GR05</accession>
<comment type="similarity">
    <text evidence="1">Belongs to the SNF7 family.</text>
</comment>
<dbReference type="Pfam" id="PF03357">
    <property type="entry name" value="Snf7"/>
    <property type="match status" value="1"/>
</dbReference>
<feature type="compositionally biased region" description="Polar residues" evidence="2">
    <location>
        <begin position="173"/>
        <end position="185"/>
    </location>
</feature>
<organism evidence="3 4">
    <name type="scientific">Saccoglossus kowalevskii</name>
    <name type="common">Acorn worm</name>
    <dbReference type="NCBI Taxonomy" id="10224"/>
    <lineage>
        <taxon>Eukaryota</taxon>
        <taxon>Metazoa</taxon>
        <taxon>Hemichordata</taxon>
        <taxon>Enteropneusta</taxon>
        <taxon>Harrimaniidae</taxon>
        <taxon>Saccoglossus</taxon>
    </lineage>
</organism>
<feature type="region of interest" description="Disordered" evidence="2">
    <location>
        <begin position="173"/>
        <end position="201"/>
    </location>
</feature>
<dbReference type="PANTHER" id="PTHR10476">
    <property type="entry name" value="CHARGED MULTIVESICULAR BODY PROTEIN"/>
    <property type="match status" value="1"/>
</dbReference>
<dbReference type="InterPro" id="IPR005024">
    <property type="entry name" value="Snf7_fam"/>
</dbReference>
<dbReference type="Proteomes" id="UP000694865">
    <property type="component" value="Unplaced"/>
</dbReference>
<name>A0ABM0GR05_SACKO</name>
<evidence type="ECO:0000256" key="2">
    <source>
        <dbReference type="SAM" id="MobiDB-lite"/>
    </source>
</evidence>
<dbReference type="Gene3D" id="6.10.140.1230">
    <property type="match status" value="1"/>
</dbReference>
<evidence type="ECO:0000313" key="3">
    <source>
        <dbReference type="Proteomes" id="UP000694865"/>
    </source>
</evidence>
<protein>
    <submittedName>
        <fullName evidence="4">Charged multivesicular body protein 1a-like</fullName>
    </submittedName>
</protein>
<dbReference type="GeneID" id="100377521"/>